<keyword evidence="1" id="KW-1133">Transmembrane helix</keyword>
<evidence type="ECO:0000256" key="1">
    <source>
        <dbReference type="SAM" id="Phobius"/>
    </source>
</evidence>
<protein>
    <submittedName>
        <fullName evidence="2">Uncharacterized protein</fullName>
    </submittedName>
</protein>
<keyword evidence="1" id="KW-0812">Transmembrane</keyword>
<name>A0A819B4I1_9BILA</name>
<evidence type="ECO:0000313" key="3">
    <source>
        <dbReference type="Proteomes" id="UP000663881"/>
    </source>
</evidence>
<feature type="transmembrane region" description="Helical" evidence="1">
    <location>
        <begin position="15"/>
        <end position="35"/>
    </location>
</feature>
<gene>
    <name evidence="2" type="ORF">OKA104_LOCUS18179</name>
</gene>
<proteinExistence type="predicted"/>
<comment type="caution">
    <text evidence="2">The sequence shown here is derived from an EMBL/GenBank/DDBJ whole genome shotgun (WGS) entry which is preliminary data.</text>
</comment>
<organism evidence="2 3">
    <name type="scientific">Adineta steineri</name>
    <dbReference type="NCBI Taxonomy" id="433720"/>
    <lineage>
        <taxon>Eukaryota</taxon>
        <taxon>Metazoa</taxon>
        <taxon>Spiralia</taxon>
        <taxon>Gnathifera</taxon>
        <taxon>Rotifera</taxon>
        <taxon>Eurotatoria</taxon>
        <taxon>Bdelloidea</taxon>
        <taxon>Adinetida</taxon>
        <taxon>Adinetidae</taxon>
        <taxon>Adineta</taxon>
    </lineage>
</organism>
<dbReference type="Proteomes" id="UP000663881">
    <property type="component" value="Unassembled WGS sequence"/>
</dbReference>
<reference evidence="2" key="1">
    <citation type="submission" date="2021-02" db="EMBL/GenBank/DDBJ databases">
        <authorList>
            <person name="Nowell W R."/>
        </authorList>
    </citation>
    <scope>NUCLEOTIDE SEQUENCE</scope>
</reference>
<accession>A0A819B4I1</accession>
<keyword evidence="1" id="KW-0472">Membrane</keyword>
<dbReference type="EMBL" id="CAJOAY010001116">
    <property type="protein sequence ID" value="CAF3795691.1"/>
    <property type="molecule type" value="Genomic_DNA"/>
</dbReference>
<evidence type="ECO:0000313" key="2">
    <source>
        <dbReference type="EMBL" id="CAF3795691.1"/>
    </source>
</evidence>
<sequence length="432" mass="49548">MVNNISVEKIQDFVVSHRLIVIFIIGSLILTIIHISQRAKLATVIFKVQSPTNYEDNSVKNCSIQSKYLDQNCHWYFLNYTPSAWESSWTNNIQELQKVVCETLADRNKFNKSALAVERLMELQKFGRNHSESNKQPSDVLLSRMFYQKECIDPITNVTSKGVIVSQLIEPLIGLLRDPLTICNRIGILPASAYEGAVTQSKRFFLLSVAAPLYIHSSIQNANNNNLPMIIPSNKRNTNLLPWMYERSKLNSLDTETEMRNGQNILIDLGSSYFGSWNGDTNAGAGRWFYENYKRFGIKFDRIIAYEYELLNLKNVWNELPDDVFPVYTLINVGCEKSGKLSPWTNLKALAKPYDHVVVKLDIDTPAIEGPLINEVLNDSSIHSLIDELFFEHHISVKEMRLHWMTPPGSLKDSYILFTKLRQLGIRMHSWP</sequence>
<dbReference type="AlphaFoldDB" id="A0A819B4I1"/>